<sequence>MALSNSEEQLMQILWKQERALMKDLIDAYPDPKPAITTIATLLKRMQDKKFVDYIQLGRSREYFPLVKKKDYFSKHVNGLIKNFFNNSPSQFASFFTEETNLSKKELEDLKMLIDSEIKKKHP</sequence>
<evidence type="ECO:0000256" key="2">
    <source>
        <dbReference type="ARBA" id="ARBA00023015"/>
    </source>
</evidence>
<dbReference type="InterPro" id="IPR005650">
    <property type="entry name" value="BlaI_family"/>
</dbReference>
<evidence type="ECO:0000256" key="3">
    <source>
        <dbReference type="ARBA" id="ARBA00023125"/>
    </source>
</evidence>
<proteinExistence type="inferred from homology"/>
<dbReference type="InterPro" id="IPR036388">
    <property type="entry name" value="WH-like_DNA-bd_sf"/>
</dbReference>
<dbReference type="Gene3D" id="1.10.10.10">
    <property type="entry name" value="Winged helix-like DNA-binding domain superfamily/Winged helix DNA-binding domain"/>
    <property type="match status" value="1"/>
</dbReference>
<dbReference type="RefSeq" id="WP_111813645.1">
    <property type="nucleotide sequence ID" value="NZ_CBCRZQ010000001.1"/>
</dbReference>
<gene>
    <name evidence="5" type="ORF">ESV24_01245</name>
</gene>
<dbReference type="GO" id="GO:0003677">
    <property type="term" value="F:DNA binding"/>
    <property type="evidence" value="ECO:0007669"/>
    <property type="project" value="UniProtKB-KW"/>
</dbReference>
<keyword evidence="4" id="KW-0804">Transcription</keyword>
<dbReference type="Pfam" id="PF03965">
    <property type="entry name" value="Penicillinase_R"/>
    <property type="match status" value="1"/>
</dbReference>
<keyword evidence="2" id="KW-0805">Transcription regulation</keyword>
<keyword evidence="3" id="KW-0238">DNA-binding</keyword>
<comment type="caution">
    <text evidence="5">The sequence shown here is derived from an EMBL/GenBank/DDBJ whole genome shotgun (WGS) entry which is preliminary data.</text>
</comment>
<dbReference type="SUPFAM" id="SSF46785">
    <property type="entry name" value="Winged helix' DNA-binding domain"/>
    <property type="match status" value="1"/>
</dbReference>
<evidence type="ECO:0000256" key="4">
    <source>
        <dbReference type="ARBA" id="ARBA00023163"/>
    </source>
</evidence>
<dbReference type="AlphaFoldDB" id="A0A5C6YU00"/>
<dbReference type="InterPro" id="IPR036390">
    <property type="entry name" value="WH_DNA-bd_sf"/>
</dbReference>
<reference evidence="5 6" key="1">
    <citation type="submission" date="2019-08" db="EMBL/GenBank/DDBJ databases">
        <title>Genome of Aequorivita lipolytica Y10-2 (type strain).</title>
        <authorList>
            <person name="Bowman J.P."/>
        </authorList>
    </citation>
    <scope>NUCLEOTIDE SEQUENCE [LARGE SCALE GENOMIC DNA]</scope>
    <source>
        <strain evidence="5 6">Y10-2</strain>
    </source>
</reference>
<protein>
    <submittedName>
        <fullName evidence="5">BlaI/MecI/CopY family transcriptional regulator</fullName>
    </submittedName>
</protein>
<dbReference type="Proteomes" id="UP000321945">
    <property type="component" value="Unassembled WGS sequence"/>
</dbReference>
<evidence type="ECO:0000313" key="6">
    <source>
        <dbReference type="Proteomes" id="UP000321945"/>
    </source>
</evidence>
<accession>A0A5C6YU00</accession>
<dbReference type="PIRSF" id="PIRSF019455">
    <property type="entry name" value="CopR_AtkY"/>
    <property type="match status" value="1"/>
</dbReference>
<evidence type="ECO:0000256" key="1">
    <source>
        <dbReference type="ARBA" id="ARBA00011046"/>
    </source>
</evidence>
<organism evidence="5 6">
    <name type="scientific">Aequorivita lipolytica</name>
    <dbReference type="NCBI Taxonomy" id="153267"/>
    <lineage>
        <taxon>Bacteria</taxon>
        <taxon>Pseudomonadati</taxon>
        <taxon>Bacteroidota</taxon>
        <taxon>Flavobacteriia</taxon>
        <taxon>Flavobacteriales</taxon>
        <taxon>Flavobacteriaceae</taxon>
        <taxon>Aequorivita</taxon>
    </lineage>
</organism>
<keyword evidence="6" id="KW-1185">Reference proteome</keyword>
<dbReference type="GO" id="GO:0045892">
    <property type="term" value="P:negative regulation of DNA-templated transcription"/>
    <property type="evidence" value="ECO:0007669"/>
    <property type="project" value="InterPro"/>
</dbReference>
<dbReference type="EMBL" id="VORU01000001">
    <property type="protein sequence ID" value="TXD70749.1"/>
    <property type="molecule type" value="Genomic_DNA"/>
</dbReference>
<name>A0A5C6YU00_9FLAO</name>
<dbReference type="OrthoDB" id="1098508at2"/>
<comment type="similarity">
    <text evidence="1">Belongs to the BlaI transcriptional regulatory family.</text>
</comment>
<evidence type="ECO:0000313" key="5">
    <source>
        <dbReference type="EMBL" id="TXD70749.1"/>
    </source>
</evidence>
<dbReference type="Gene3D" id="1.10.4040.10">
    <property type="entry name" value="Penicillinase repressor domain"/>
    <property type="match status" value="1"/>
</dbReference>